<evidence type="ECO:0000313" key="1">
    <source>
        <dbReference type="EMBL" id="KJV86167.1"/>
    </source>
</evidence>
<sequence>MLCFAWIWLSIKPLKSVRRCSPAFSKIRDFTIRERIRQYIHILKG</sequence>
<evidence type="ECO:0000313" key="2">
    <source>
        <dbReference type="Proteomes" id="UP000033722"/>
    </source>
</evidence>
<proteinExistence type="predicted"/>
<dbReference type="EMBL" id="LAOD01000016">
    <property type="protein sequence ID" value="KJV86167.1"/>
    <property type="molecule type" value="Genomic_DNA"/>
</dbReference>
<gene>
    <name evidence="1" type="ORF">APHCRT_0750</name>
</gene>
<comment type="caution">
    <text evidence="1">The sequence shown here is derived from an EMBL/GenBank/DDBJ whole genome shotgun (WGS) entry which is preliminary data.</text>
</comment>
<dbReference type="Proteomes" id="UP000033722">
    <property type="component" value="Unassembled WGS sequence"/>
</dbReference>
<organism evidence="1 2">
    <name type="scientific">Anaplasma phagocytophilum str. CRT53-1</name>
    <dbReference type="NCBI Taxonomy" id="1359157"/>
    <lineage>
        <taxon>Bacteria</taxon>
        <taxon>Pseudomonadati</taxon>
        <taxon>Pseudomonadota</taxon>
        <taxon>Alphaproteobacteria</taxon>
        <taxon>Rickettsiales</taxon>
        <taxon>Anaplasmataceae</taxon>
        <taxon>Anaplasma</taxon>
        <taxon>phagocytophilum group</taxon>
    </lineage>
</organism>
<name>A0A0F3Q1Q6_ANAPH</name>
<reference evidence="1 2" key="1">
    <citation type="submission" date="2015-01" db="EMBL/GenBank/DDBJ databases">
        <title>Genome Sequencing of Rickettsiales.</title>
        <authorList>
            <person name="Daugherty S.C."/>
            <person name="Su Q."/>
            <person name="Abolude K."/>
            <person name="Beier-Sexton M."/>
            <person name="Carlyon J.A."/>
            <person name="Carter R."/>
            <person name="Day N.P."/>
            <person name="Dumler S.J."/>
            <person name="Dyachenko V."/>
            <person name="Godinez A."/>
            <person name="Kurtti T.J."/>
            <person name="Lichay M."/>
            <person name="Mullins K.E."/>
            <person name="Ott S."/>
            <person name="Pappas-Brown V."/>
            <person name="Paris D.H."/>
            <person name="Patel P."/>
            <person name="Richards A.L."/>
            <person name="Sadzewicz L."/>
            <person name="Sears K."/>
            <person name="Seidman D."/>
            <person name="Sengamalay N."/>
            <person name="Stenos J."/>
            <person name="Tallon L.J."/>
            <person name="Vincent G."/>
            <person name="Fraser C.M."/>
            <person name="Munderloh U."/>
            <person name="Dunning-Hotopp J.C."/>
        </authorList>
    </citation>
    <scope>NUCLEOTIDE SEQUENCE [LARGE SCALE GENOMIC DNA]</scope>
    <source>
        <strain evidence="1 2">CRT53-1</strain>
    </source>
</reference>
<dbReference type="PATRIC" id="fig|1359157.3.peg.448"/>
<dbReference type="AlphaFoldDB" id="A0A0F3Q1Q6"/>
<accession>A0A0F3Q1Q6</accession>
<protein>
    <submittedName>
        <fullName evidence="1">Uncharacterized protein</fullName>
    </submittedName>
</protein>